<accession>A0A517YFS1</accession>
<dbReference type="EMBL" id="CP036274">
    <property type="protein sequence ID" value="QDU29069.1"/>
    <property type="molecule type" value="Genomic_DNA"/>
</dbReference>
<protein>
    <submittedName>
        <fullName evidence="1">Uncharacterized protein</fullName>
    </submittedName>
</protein>
<proteinExistence type="predicted"/>
<dbReference type="KEGG" id="aagg:ETAA8_41760"/>
<dbReference type="RefSeq" id="WP_145092341.1">
    <property type="nucleotide sequence ID" value="NZ_CP036274.1"/>
</dbReference>
<name>A0A517YFS1_9BACT</name>
<dbReference type="Proteomes" id="UP000315017">
    <property type="component" value="Chromosome"/>
</dbReference>
<dbReference type="AlphaFoldDB" id="A0A517YFS1"/>
<sequence>MFATASWSLRVGLALLAVAGLQLLGIAEEPKKGLGVGELIPISSMRCVVGQPTDRNTCLAGKYRGNQTISIYVRTLDEPNLNTFLTKVNGQLANQEELRGYVLLLGGGQFDEKLKSKIRDWAKEQAFTKLDVAIANGEAIFGIAKEAGVVVVYSEKRQVKYHRTLEAGQLDESAVKELAEKLAEVTALKP</sequence>
<evidence type="ECO:0000313" key="2">
    <source>
        <dbReference type="Proteomes" id="UP000315017"/>
    </source>
</evidence>
<organism evidence="1 2">
    <name type="scientific">Anatilimnocola aggregata</name>
    <dbReference type="NCBI Taxonomy" id="2528021"/>
    <lineage>
        <taxon>Bacteria</taxon>
        <taxon>Pseudomonadati</taxon>
        <taxon>Planctomycetota</taxon>
        <taxon>Planctomycetia</taxon>
        <taxon>Pirellulales</taxon>
        <taxon>Pirellulaceae</taxon>
        <taxon>Anatilimnocola</taxon>
    </lineage>
</organism>
<evidence type="ECO:0000313" key="1">
    <source>
        <dbReference type="EMBL" id="QDU29069.1"/>
    </source>
</evidence>
<reference evidence="1 2" key="1">
    <citation type="submission" date="2019-02" db="EMBL/GenBank/DDBJ databases">
        <title>Deep-cultivation of Planctomycetes and their phenomic and genomic characterization uncovers novel biology.</title>
        <authorList>
            <person name="Wiegand S."/>
            <person name="Jogler M."/>
            <person name="Boedeker C."/>
            <person name="Pinto D."/>
            <person name="Vollmers J."/>
            <person name="Rivas-Marin E."/>
            <person name="Kohn T."/>
            <person name="Peeters S.H."/>
            <person name="Heuer A."/>
            <person name="Rast P."/>
            <person name="Oberbeckmann S."/>
            <person name="Bunk B."/>
            <person name="Jeske O."/>
            <person name="Meyerdierks A."/>
            <person name="Storesund J.E."/>
            <person name="Kallscheuer N."/>
            <person name="Luecker S."/>
            <person name="Lage O.M."/>
            <person name="Pohl T."/>
            <person name="Merkel B.J."/>
            <person name="Hornburger P."/>
            <person name="Mueller R.-W."/>
            <person name="Bruemmer F."/>
            <person name="Labrenz M."/>
            <person name="Spormann A.M."/>
            <person name="Op den Camp H."/>
            <person name="Overmann J."/>
            <person name="Amann R."/>
            <person name="Jetten M.S.M."/>
            <person name="Mascher T."/>
            <person name="Medema M.H."/>
            <person name="Devos D.P."/>
            <person name="Kaster A.-K."/>
            <person name="Ovreas L."/>
            <person name="Rohde M."/>
            <person name="Galperin M.Y."/>
            <person name="Jogler C."/>
        </authorList>
    </citation>
    <scope>NUCLEOTIDE SEQUENCE [LARGE SCALE GENOMIC DNA]</scope>
    <source>
        <strain evidence="1 2">ETA_A8</strain>
    </source>
</reference>
<keyword evidence="2" id="KW-1185">Reference proteome</keyword>
<gene>
    <name evidence="1" type="ORF">ETAA8_41760</name>
</gene>